<feature type="domain" description="Protein kinase" evidence="23">
    <location>
        <begin position="738"/>
        <end position="1008"/>
    </location>
</feature>
<dbReference type="Pfam" id="PF00169">
    <property type="entry name" value="PH"/>
    <property type="match status" value="1"/>
</dbReference>
<evidence type="ECO:0000256" key="19">
    <source>
        <dbReference type="SAM" id="MobiDB-lite"/>
    </source>
</evidence>
<evidence type="ECO:0000256" key="14">
    <source>
        <dbReference type="ARBA" id="ARBA00051245"/>
    </source>
</evidence>
<dbReference type="CTD" id="20328114"/>
<keyword evidence="12" id="KW-0472">Membrane</keyword>
<dbReference type="PROSITE" id="PS50011">
    <property type="entry name" value="PROTEIN_KINASE_DOM"/>
    <property type="match status" value="1"/>
</dbReference>
<dbReference type="CDD" id="cd01238">
    <property type="entry name" value="PH_Btk"/>
    <property type="match status" value="1"/>
</dbReference>
<dbReference type="InterPro" id="IPR001452">
    <property type="entry name" value="SH3_domain"/>
</dbReference>
<keyword evidence="5" id="KW-0479">Metal-binding</keyword>
<evidence type="ECO:0000256" key="11">
    <source>
        <dbReference type="ARBA" id="ARBA00022999"/>
    </source>
</evidence>
<dbReference type="InterPro" id="IPR000980">
    <property type="entry name" value="SH2"/>
</dbReference>
<dbReference type="SMART" id="SM00326">
    <property type="entry name" value="SH3"/>
    <property type="match status" value="1"/>
</dbReference>
<evidence type="ECO:0000256" key="16">
    <source>
        <dbReference type="PROSITE-ProRule" id="PRU00192"/>
    </source>
</evidence>
<feature type="compositionally biased region" description="Polar residues" evidence="19">
    <location>
        <begin position="217"/>
        <end position="228"/>
    </location>
</feature>
<feature type="domain" description="SH3" evidence="21">
    <location>
        <begin position="344"/>
        <end position="404"/>
    </location>
</feature>
<name>A0A074ZTM4_OPIVI</name>
<dbReference type="PANTHER" id="PTHR24418">
    <property type="entry name" value="TYROSINE-PROTEIN KINASE"/>
    <property type="match status" value="1"/>
</dbReference>
<dbReference type="PROSITE" id="PS00109">
    <property type="entry name" value="PROTEIN_KINASE_TYR"/>
    <property type="match status" value="1"/>
</dbReference>
<dbReference type="Gene3D" id="3.30.505.10">
    <property type="entry name" value="SH2 domain"/>
    <property type="match status" value="1"/>
</dbReference>
<dbReference type="SMART" id="SM00219">
    <property type="entry name" value="TyrKc"/>
    <property type="match status" value="1"/>
</dbReference>
<dbReference type="AlphaFoldDB" id="A0A074ZTM4"/>
<dbReference type="GeneID" id="20328114"/>
<evidence type="ECO:0000256" key="8">
    <source>
        <dbReference type="ARBA" id="ARBA00022777"/>
    </source>
</evidence>
<dbReference type="InterPro" id="IPR036028">
    <property type="entry name" value="SH3-like_dom_sf"/>
</dbReference>
<feature type="region of interest" description="Disordered" evidence="19">
    <location>
        <begin position="177"/>
        <end position="228"/>
    </location>
</feature>
<dbReference type="GO" id="GO:0005737">
    <property type="term" value="C:cytoplasm"/>
    <property type="evidence" value="ECO:0007669"/>
    <property type="project" value="UniProtKB-ARBA"/>
</dbReference>
<evidence type="ECO:0000259" key="22">
    <source>
        <dbReference type="PROSITE" id="PS50003"/>
    </source>
</evidence>
<dbReference type="InterPro" id="IPR008266">
    <property type="entry name" value="Tyr_kinase_AS"/>
</dbReference>
<keyword evidence="10 18" id="KW-0067">ATP-binding</keyword>
<keyword evidence="13 18" id="KW-0829">Tyrosine-protein kinase</keyword>
<evidence type="ECO:0000256" key="5">
    <source>
        <dbReference type="ARBA" id="ARBA00022723"/>
    </source>
</evidence>
<dbReference type="GO" id="GO:0050793">
    <property type="term" value="P:regulation of developmental process"/>
    <property type="evidence" value="ECO:0007669"/>
    <property type="project" value="UniProtKB-ARBA"/>
</dbReference>
<dbReference type="GO" id="GO:0035556">
    <property type="term" value="P:intracellular signal transduction"/>
    <property type="evidence" value="ECO:0007669"/>
    <property type="project" value="InterPro"/>
</dbReference>
<keyword evidence="8 18" id="KW-0418">Kinase</keyword>
<reference evidence="24 25" key="1">
    <citation type="submission" date="2013-11" db="EMBL/GenBank/DDBJ databases">
        <title>Opisthorchis viverrini - life in the bile duct.</title>
        <authorList>
            <person name="Young N.D."/>
            <person name="Nagarajan N."/>
            <person name="Lin S.J."/>
            <person name="Korhonen P.K."/>
            <person name="Jex A.R."/>
            <person name="Hall R.S."/>
            <person name="Safavi-Hemami H."/>
            <person name="Kaewkong W."/>
            <person name="Bertrand D."/>
            <person name="Gao S."/>
            <person name="Seet Q."/>
            <person name="Wongkham S."/>
            <person name="Teh B.T."/>
            <person name="Wongkham C."/>
            <person name="Intapan P.M."/>
            <person name="Maleewong W."/>
            <person name="Yang X."/>
            <person name="Hu M."/>
            <person name="Wang Z."/>
            <person name="Hofmann A."/>
            <person name="Sternberg P.W."/>
            <person name="Tan P."/>
            <person name="Wang J."/>
            <person name="Gasser R.B."/>
        </authorList>
    </citation>
    <scope>NUCLEOTIDE SEQUENCE [LARGE SCALE GENOMIC DNA]</scope>
</reference>
<dbReference type="Gene3D" id="1.10.510.10">
    <property type="entry name" value="Transferase(Phosphotransferase) domain 1"/>
    <property type="match status" value="1"/>
</dbReference>
<dbReference type="STRING" id="6198.A0A074ZTM4"/>
<keyword evidence="7 17" id="KW-0863">Zinc-finger</keyword>
<dbReference type="SMART" id="SM00252">
    <property type="entry name" value="SH2"/>
    <property type="match status" value="1"/>
</dbReference>
<dbReference type="GO" id="GO:0005524">
    <property type="term" value="F:ATP binding"/>
    <property type="evidence" value="ECO:0007669"/>
    <property type="project" value="UniProtKB-KW"/>
</dbReference>
<dbReference type="Gene3D" id="2.30.30.40">
    <property type="entry name" value="SH3 Domains"/>
    <property type="match status" value="1"/>
</dbReference>
<dbReference type="InterPro" id="IPR050198">
    <property type="entry name" value="Non-receptor_tyrosine_kinases"/>
</dbReference>
<dbReference type="InterPro" id="IPR000719">
    <property type="entry name" value="Prot_kinase_dom"/>
</dbReference>
<evidence type="ECO:0000256" key="6">
    <source>
        <dbReference type="ARBA" id="ARBA00022741"/>
    </source>
</evidence>
<dbReference type="InterPro" id="IPR020635">
    <property type="entry name" value="Tyr_kinase_cat_dom"/>
</dbReference>
<evidence type="ECO:0000256" key="4">
    <source>
        <dbReference type="ARBA" id="ARBA00022679"/>
    </source>
</evidence>
<dbReference type="PROSITE" id="PS50002">
    <property type="entry name" value="SH3"/>
    <property type="match status" value="1"/>
</dbReference>
<dbReference type="InterPro" id="IPR011009">
    <property type="entry name" value="Kinase-like_dom_sf"/>
</dbReference>
<dbReference type="SUPFAM" id="SSF56112">
    <property type="entry name" value="Protein kinase-like (PK-like)"/>
    <property type="match status" value="1"/>
</dbReference>
<keyword evidence="25" id="KW-1185">Reference proteome</keyword>
<evidence type="ECO:0000256" key="18">
    <source>
        <dbReference type="RuleBase" id="RU362096"/>
    </source>
</evidence>
<keyword evidence="9" id="KW-0862">Zinc</keyword>
<keyword evidence="4 18" id="KW-0808">Transferase</keyword>
<dbReference type="InterPro" id="IPR001849">
    <property type="entry name" value="PH_domain"/>
</dbReference>
<feature type="compositionally biased region" description="Low complexity" evidence="19">
    <location>
        <begin position="205"/>
        <end position="216"/>
    </location>
</feature>
<keyword evidence="3 16" id="KW-0728">SH3 domain</keyword>
<dbReference type="Gene3D" id="2.30.29.30">
    <property type="entry name" value="Pleckstrin-homology domain (PH domain)/Phosphotyrosine-binding domain (PTB)"/>
    <property type="match status" value="1"/>
</dbReference>
<dbReference type="EMBL" id="KL596740">
    <property type="protein sequence ID" value="KER26735.1"/>
    <property type="molecule type" value="Genomic_DNA"/>
</dbReference>
<evidence type="ECO:0000259" key="20">
    <source>
        <dbReference type="PROSITE" id="PS50001"/>
    </source>
</evidence>
<dbReference type="EC" id="2.7.10.2" evidence="18"/>
<dbReference type="PROSITE" id="PS50001">
    <property type="entry name" value="SH2"/>
    <property type="match status" value="1"/>
</dbReference>
<protein>
    <recommendedName>
        <fullName evidence="18">Tyrosine-protein kinase</fullName>
        <ecNumber evidence="18">2.7.10.2</ecNumber>
    </recommendedName>
</protein>
<dbReference type="GO" id="GO:0004715">
    <property type="term" value="F:non-membrane spanning protein tyrosine kinase activity"/>
    <property type="evidence" value="ECO:0007669"/>
    <property type="project" value="UniProtKB-EC"/>
</dbReference>
<dbReference type="Pfam" id="PF00779">
    <property type="entry name" value="BTK"/>
    <property type="match status" value="1"/>
</dbReference>
<evidence type="ECO:0000256" key="1">
    <source>
        <dbReference type="ARBA" id="ARBA00001947"/>
    </source>
</evidence>
<evidence type="ECO:0000256" key="15">
    <source>
        <dbReference type="PROSITE-ProRule" id="PRU00191"/>
    </source>
</evidence>
<feature type="compositionally biased region" description="Low complexity" evidence="19">
    <location>
        <begin position="181"/>
        <end position="198"/>
    </location>
</feature>
<dbReference type="CDD" id="cd00192">
    <property type="entry name" value="PTKc"/>
    <property type="match status" value="1"/>
</dbReference>
<comment type="cofactor">
    <cofactor evidence="1">
        <name>Zn(2+)</name>
        <dbReference type="ChEBI" id="CHEBI:29105"/>
    </cofactor>
</comment>
<dbReference type="Gene3D" id="3.30.200.20">
    <property type="entry name" value="Phosphorylase Kinase, domain 1"/>
    <property type="match status" value="1"/>
</dbReference>
<comment type="subcellular location">
    <subcellularLocation>
        <location evidence="2">Endomembrane system</location>
    </subcellularLocation>
</comment>
<dbReference type="Pfam" id="PF00018">
    <property type="entry name" value="SH3_1"/>
    <property type="match status" value="1"/>
</dbReference>
<dbReference type="SUPFAM" id="SSF55550">
    <property type="entry name" value="SH2 domain"/>
    <property type="match status" value="1"/>
</dbReference>
<dbReference type="InterPro" id="IPR036860">
    <property type="entry name" value="SH2_dom_sf"/>
</dbReference>
<feature type="domain" description="SH2" evidence="20">
    <location>
        <begin position="410"/>
        <end position="547"/>
    </location>
</feature>
<dbReference type="PRINTS" id="PR00109">
    <property type="entry name" value="TYRKINASE"/>
</dbReference>
<evidence type="ECO:0000256" key="9">
    <source>
        <dbReference type="ARBA" id="ARBA00022833"/>
    </source>
</evidence>
<feature type="domain" description="PH" evidence="22">
    <location>
        <begin position="6"/>
        <end position="118"/>
    </location>
</feature>
<dbReference type="SUPFAM" id="SSF50729">
    <property type="entry name" value="PH domain-like"/>
    <property type="match status" value="1"/>
</dbReference>
<dbReference type="SUPFAM" id="SSF53098">
    <property type="entry name" value="Ribonuclease H-like"/>
    <property type="match status" value="1"/>
</dbReference>
<dbReference type="InterPro" id="IPR011993">
    <property type="entry name" value="PH-like_dom_sf"/>
</dbReference>
<evidence type="ECO:0000256" key="17">
    <source>
        <dbReference type="PROSITE-ProRule" id="PRU00432"/>
    </source>
</evidence>
<keyword evidence="6 18" id="KW-0547">Nucleotide-binding</keyword>
<dbReference type="GO" id="GO:0012505">
    <property type="term" value="C:endomembrane system"/>
    <property type="evidence" value="ECO:0007669"/>
    <property type="project" value="UniProtKB-SubCell"/>
</dbReference>
<proteinExistence type="inferred from homology"/>
<dbReference type="SMART" id="SM00233">
    <property type="entry name" value="PH"/>
    <property type="match status" value="1"/>
</dbReference>
<comment type="catalytic activity">
    <reaction evidence="14 18">
        <text>L-tyrosyl-[protein] + ATP = O-phospho-L-tyrosyl-[protein] + ADP + H(+)</text>
        <dbReference type="Rhea" id="RHEA:10596"/>
        <dbReference type="Rhea" id="RHEA-COMP:10136"/>
        <dbReference type="Rhea" id="RHEA-COMP:20101"/>
        <dbReference type="ChEBI" id="CHEBI:15378"/>
        <dbReference type="ChEBI" id="CHEBI:30616"/>
        <dbReference type="ChEBI" id="CHEBI:46858"/>
        <dbReference type="ChEBI" id="CHEBI:61978"/>
        <dbReference type="ChEBI" id="CHEBI:456216"/>
        <dbReference type="EC" id="2.7.10.2"/>
    </reaction>
</comment>
<gene>
    <name evidence="24" type="ORF">T265_13947</name>
</gene>
<dbReference type="SUPFAM" id="SSF50044">
    <property type="entry name" value="SH3-domain"/>
    <property type="match status" value="1"/>
</dbReference>
<dbReference type="PROSITE" id="PS50003">
    <property type="entry name" value="PH_DOMAIN"/>
    <property type="match status" value="1"/>
</dbReference>
<dbReference type="GO" id="GO:0048468">
    <property type="term" value="P:cell development"/>
    <property type="evidence" value="ECO:0007669"/>
    <property type="project" value="UniProtKB-ARBA"/>
</dbReference>
<organism evidence="24 25">
    <name type="scientific">Opisthorchis viverrini</name>
    <name type="common">Southeast Asian liver fluke</name>
    <dbReference type="NCBI Taxonomy" id="6198"/>
    <lineage>
        <taxon>Eukaryota</taxon>
        <taxon>Metazoa</taxon>
        <taxon>Spiralia</taxon>
        <taxon>Lophotrochozoa</taxon>
        <taxon>Platyhelminthes</taxon>
        <taxon>Trematoda</taxon>
        <taxon>Digenea</taxon>
        <taxon>Opisthorchiida</taxon>
        <taxon>Opisthorchiata</taxon>
        <taxon>Opisthorchiidae</taxon>
        <taxon>Opisthorchis</taxon>
    </lineage>
</organism>
<dbReference type="InterPro" id="IPR001245">
    <property type="entry name" value="Ser-Thr/Tyr_kinase_cat_dom"/>
</dbReference>
<comment type="similarity">
    <text evidence="18">Belongs to the protein kinase superfamily. Tyr protein kinase family.</text>
</comment>
<evidence type="ECO:0000256" key="10">
    <source>
        <dbReference type="ARBA" id="ARBA00022840"/>
    </source>
</evidence>
<dbReference type="Proteomes" id="UP000054324">
    <property type="component" value="Unassembled WGS sequence"/>
</dbReference>
<dbReference type="FunFam" id="1.10.510.10:FF:001512">
    <property type="entry name" value="Receptor tyrosine-protein kinase erbB-2"/>
    <property type="match status" value="1"/>
</dbReference>
<evidence type="ECO:0000313" key="25">
    <source>
        <dbReference type="Proteomes" id="UP000054324"/>
    </source>
</evidence>
<evidence type="ECO:0000259" key="21">
    <source>
        <dbReference type="PROSITE" id="PS50002"/>
    </source>
</evidence>
<dbReference type="GO" id="GO:0008270">
    <property type="term" value="F:zinc ion binding"/>
    <property type="evidence" value="ECO:0007669"/>
    <property type="project" value="UniProtKB-KW"/>
</dbReference>
<dbReference type="Pfam" id="PF07714">
    <property type="entry name" value="PK_Tyr_Ser-Thr"/>
    <property type="match status" value="1"/>
</dbReference>
<evidence type="ECO:0000313" key="24">
    <source>
        <dbReference type="EMBL" id="KER26735.1"/>
    </source>
</evidence>
<evidence type="ECO:0000256" key="7">
    <source>
        <dbReference type="ARBA" id="ARBA00022771"/>
    </source>
</evidence>
<dbReference type="PROSITE" id="PS51113">
    <property type="entry name" value="ZF_BTK"/>
    <property type="match status" value="1"/>
</dbReference>
<accession>A0A074ZTM4</accession>
<dbReference type="RefSeq" id="XP_009169550.1">
    <property type="nucleotide sequence ID" value="XM_009171286.1"/>
</dbReference>
<sequence length="1014" mass="114420">MLSTEQELKVSRMNKRSQNKKLFGRDNYRLREFVLQPFCIRYFEVSGGNRGKEKGQLALSNIKFIEKVQDDDLDNKKNVFQIAYAEDPVSTSWYLLYIVANSAIERDDWISLVRFYTGERGARFVPLHHPGVWKRPGRYTCCDAIDRLSMGCQPTNEPGPPVVVERLWRVVSGADQPHLGQLPSAQQPTLPSQQQQQLMTAGTTPPNSSSPSAYPSMNVQQSTTSSSLPCADITSTGIQSAGAAMLSMHPTPISLSAVHGTTTSPVTLSTPHSGVILSTQAVGSTTTSPAALFQIQQQQQIALLGGVNMSPFANPTNALRRSSHNPNRTQLVRCTHQPLFDMDDNENTVIAVHNYNPVRENQLPLKKGEKYYVVNQSNAQWWYVRNADGQLGYVPTNYVHKPNSLSSFDWYYKDITRQQAEAILLDEGREGCFLVRDSVSKKNTYTLSVTSKDPEVPGKLKVHHYHIHRTETVTANGHPNGNGLTNGTTPVTSNGNAPNNCRLGTPNTGTEAQYYLSEKHAFPTISDVIHYHKHNSGGLVVRLRSPPTKDRESPVTAGMGLDLFELDPAELQLEPKPIGKGQFGCFLIHVNSPSHYPNFNISLLEQVVKRGKFRNTPVAVKQMVEGAMNEDDFIEEAKNMSRESRVAKKALKIAQLHEYRVKPEVELQRAHSKTELVKIELEAEENSRDEVWEPVASNERVTRYLKTRAIHLEMAGNLSTDLFLHCLIRFFGGRGEPIDIYSDSGTNFVGASLEFRDDIKRWSPSKISDRLLTMDIQWQFNPPAASHRDDVWERIIRFLNHPNLVQLFGVVLKKRPIMIITEYMKHGSLRDFMRQRQSHFYNRPVVMADICAQVANAMAYLEQEQFVHRDLAARNCLVKSISRNSVHVKVADFGMARFLLDSVYEPSAGTKFPVRWAPPEVFQSIYTAKADVWSFGVLMWEVFTCCAEIPYQGKNNNEVYQHIIAGGRLQKPAVCPQNIYVLMLECWQHDPGRRPSFEYICQKIGGYLDQNLEN</sequence>
<dbReference type="PRINTS" id="PR00401">
    <property type="entry name" value="SH2DOMAIN"/>
</dbReference>
<dbReference type="InterPro" id="IPR012337">
    <property type="entry name" value="RNaseH-like_sf"/>
</dbReference>
<evidence type="ECO:0000256" key="2">
    <source>
        <dbReference type="ARBA" id="ARBA00004308"/>
    </source>
</evidence>
<dbReference type="Pfam" id="PF00017">
    <property type="entry name" value="SH2"/>
    <property type="match status" value="1"/>
</dbReference>
<keyword evidence="11 15" id="KW-0727">SH2 domain</keyword>
<dbReference type="InterPro" id="IPR001562">
    <property type="entry name" value="Znf_Btk_motif"/>
</dbReference>
<evidence type="ECO:0000256" key="3">
    <source>
        <dbReference type="ARBA" id="ARBA00022443"/>
    </source>
</evidence>
<dbReference type="KEGG" id="ovi:T265_13947"/>
<dbReference type="GO" id="GO:0030182">
    <property type="term" value="P:neuron differentiation"/>
    <property type="evidence" value="ECO:0007669"/>
    <property type="project" value="UniProtKB-ARBA"/>
</dbReference>
<evidence type="ECO:0000259" key="23">
    <source>
        <dbReference type="PROSITE" id="PS50011"/>
    </source>
</evidence>
<evidence type="ECO:0000256" key="13">
    <source>
        <dbReference type="ARBA" id="ARBA00023137"/>
    </source>
</evidence>
<evidence type="ECO:0000256" key="12">
    <source>
        <dbReference type="ARBA" id="ARBA00023136"/>
    </source>
</evidence>
<dbReference type="OrthoDB" id="28230at2759"/>